<keyword evidence="2" id="KW-1185">Reference proteome</keyword>
<evidence type="ECO:0008006" key="3">
    <source>
        <dbReference type="Google" id="ProtNLM"/>
    </source>
</evidence>
<name>A0ABN8X408_9GAMM</name>
<sequence>MRQLNGVNTQRFNSRHGLVGHLFQWRFKIEAKQPCSMELLVIA</sequence>
<dbReference type="EMBL" id="OX458333">
    <property type="protein sequence ID" value="CAI8862518.1"/>
    <property type="molecule type" value="Genomic_DNA"/>
</dbReference>
<dbReference type="RefSeq" id="WP_268870502.1">
    <property type="nucleotide sequence ID" value="NZ_OX458333.1"/>
</dbReference>
<accession>A0ABN8X408</accession>
<dbReference type="Proteomes" id="UP001162030">
    <property type="component" value="Chromosome"/>
</dbReference>
<evidence type="ECO:0000313" key="1">
    <source>
        <dbReference type="EMBL" id="CAI8862518.1"/>
    </source>
</evidence>
<protein>
    <recommendedName>
        <fullName evidence="3">Transposase</fullName>
    </recommendedName>
</protein>
<reference evidence="1 2" key="1">
    <citation type="submission" date="2023-03" db="EMBL/GenBank/DDBJ databases">
        <authorList>
            <person name="Pearce D."/>
        </authorList>
    </citation>
    <scope>NUCLEOTIDE SEQUENCE [LARGE SCALE GENOMIC DNA]</scope>
    <source>
        <strain evidence="1">Msz</strain>
    </source>
</reference>
<gene>
    <name evidence="1" type="ORF">MSZNOR_2721</name>
</gene>
<organism evidence="1 2">
    <name type="scientific">Methylocaldum szegediense</name>
    <dbReference type="NCBI Taxonomy" id="73780"/>
    <lineage>
        <taxon>Bacteria</taxon>
        <taxon>Pseudomonadati</taxon>
        <taxon>Pseudomonadota</taxon>
        <taxon>Gammaproteobacteria</taxon>
        <taxon>Methylococcales</taxon>
        <taxon>Methylococcaceae</taxon>
        <taxon>Methylocaldum</taxon>
    </lineage>
</organism>
<evidence type="ECO:0000313" key="2">
    <source>
        <dbReference type="Proteomes" id="UP001162030"/>
    </source>
</evidence>
<proteinExistence type="predicted"/>